<evidence type="ECO:0000313" key="2">
    <source>
        <dbReference type="EMBL" id="KAG0477644.1"/>
    </source>
</evidence>
<dbReference type="InterPro" id="IPR029064">
    <property type="entry name" value="Ribosomal_eL30-like_sf"/>
</dbReference>
<gene>
    <name evidence="2" type="ORF">HPP92_012363</name>
</gene>
<dbReference type="AlphaFoldDB" id="A0A835QWR8"/>
<feature type="domain" description="Ribosomal protein eL8/eL30/eS12/Gadd45" evidence="1">
    <location>
        <begin position="104"/>
        <end position="167"/>
    </location>
</feature>
<dbReference type="Gene3D" id="3.30.1330.30">
    <property type="match status" value="1"/>
</dbReference>
<dbReference type="InterPro" id="IPR004038">
    <property type="entry name" value="Ribosomal_eL8/eL30/eS12/Gad45"/>
</dbReference>
<sequence length="176" mass="19449">MGRKKKSRRLLDTPKAAPKPELADCYEGQRFDDLLMKIQRGIELAKLSKGDLSDKIWIKQQFAVGVNDVTRVLERMPPSNTVEVVPENFCSYDKSKKRATLISLQAVIVAADCKPKWLTKHIPTLAASRNIPVIFVRDNRGGSLRLGALLKLKTALAIGIKTKGNSINAAIEEIVG</sequence>
<accession>A0A835QWR8</accession>
<name>A0A835QWR8_VANPL</name>
<comment type="caution">
    <text evidence="2">The sequence shown here is derived from an EMBL/GenBank/DDBJ whole genome shotgun (WGS) entry which is preliminary data.</text>
</comment>
<dbReference type="OrthoDB" id="20109at2759"/>
<proteinExistence type="predicted"/>
<dbReference type="PANTHER" id="PTHR47903:SF2">
    <property type="entry name" value="OS07G0636400 PROTEIN"/>
    <property type="match status" value="1"/>
</dbReference>
<dbReference type="Pfam" id="PF01248">
    <property type="entry name" value="Ribosomal_L7Ae"/>
    <property type="match status" value="1"/>
</dbReference>
<evidence type="ECO:0000259" key="1">
    <source>
        <dbReference type="Pfam" id="PF01248"/>
    </source>
</evidence>
<dbReference type="Proteomes" id="UP000639772">
    <property type="component" value="Chromosome 6"/>
</dbReference>
<reference evidence="2 3" key="1">
    <citation type="journal article" date="2020" name="Nat. Food">
        <title>A phased Vanilla planifolia genome enables genetic improvement of flavour and production.</title>
        <authorList>
            <person name="Hasing T."/>
            <person name="Tang H."/>
            <person name="Brym M."/>
            <person name="Khazi F."/>
            <person name="Huang T."/>
            <person name="Chambers A.H."/>
        </authorList>
    </citation>
    <scope>NUCLEOTIDE SEQUENCE [LARGE SCALE GENOMIC DNA]</scope>
    <source>
        <tissue evidence="2">Leaf</tissue>
    </source>
</reference>
<dbReference type="EMBL" id="JADCNM010000006">
    <property type="protein sequence ID" value="KAG0477644.1"/>
    <property type="molecule type" value="Genomic_DNA"/>
</dbReference>
<evidence type="ECO:0000313" key="3">
    <source>
        <dbReference type="Proteomes" id="UP000639772"/>
    </source>
</evidence>
<dbReference type="PANTHER" id="PTHR47903">
    <property type="entry name" value="OS07G0636400 PROTEIN"/>
    <property type="match status" value="1"/>
</dbReference>
<organism evidence="2 3">
    <name type="scientific">Vanilla planifolia</name>
    <name type="common">Vanilla</name>
    <dbReference type="NCBI Taxonomy" id="51239"/>
    <lineage>
        <taxon>Eukaryota</taxon>
        <taxon>Viridiplantae</taxon>
        <taxon>Streptophyta</taxon>
        <taxon>Embryophyta</taxon>
        <taxon>Tracheophyta</taxon>
        <taxon>Spermatophyta</taxon>
        <taxon>Magnoliopsida</taxon>
        <taxon>Liliopsida</taxon>
        <taxon>Asparagales</taxon>
        <taxon>Orchidaceae</taxon>
        <taxon>Vanilloideae</taxon>
        <taxon>Vanilleae</taxon>
        <taxon>Vanilla</taxon>
    </lineage>
</organism>
<protein>
    <recommendedName>
        <fullName evidence="1">Ribosomal protein eL8/eL30/eS12/Gadd45 domain-containing protein</fullName>
    </recommendedName>
</protein>
<dbReference type="SUPFAM" id="SSF55315">
    <property type="entry name" value="L30e-like"/>
    <property type="match status" value="1"/>
</dbReference>